<accession>A0A165QU73</accession>
<dbReference type="EMBL" id="KV425591">
    <property type="protein sequence ID" value="KZT22880.1"/>
    <property type="molecule type" value="Genomic_DNA"/>
</dbReference>
<dbReference type="AlphaFoldDB" id="A0A165QU73"/>
<dbReference type="Proteomes" id="UP000076761">
    <property type="component" value="Unassembled WGS sequence"/>
</dbReference>
<dbReference type="OrthoDB" id="3305420at2759"/>
<gene>
    <name evidence="1" type="ORF">NEOLEDRAFT_624602</name>
</gene>
<sequence length="339" mass="38130">MPRSWDLAVLPGLRASLSVLYKDSFLQNLLLRFPCCAMSSRPAVPRIVTENKYSFSLNLDDGCSPIAISIADTASSTSSVSDAIGPGRTMDKFLTFFGQHLANFISRISARYLGRGPNALVGRMINSIDWSLQKCRYEFCPNYWPEGGHKQNIRLSRLPPTVTEVVELLSLPFCHTCHELHARSLATSAIFIAGCRKLVNKLRNSSANLLIAYHIFILASFHAHTCEMFVGLNAMEAFHTLIHELRLSSDDTLILPSRLVLLTLSEDAIIPAIQKFDALEVNLADCRHWYLPERERTSLLPHIVDCMSALIRSLRSLSPRGFLGRLSRRSYLWHPSFQD</sequence>
<reference evidence="1 2" key="1">
    <citation type="journal article" date="2016" name="Mol. Biol. Evol.">
        <title>Comparative Genomics of Early-Diverging Mushroom-Forming Fungi Provides Insights into the Origins of Lignocellulose Decay Capabilities.</title>
        <authorList>
            <person name="Nagy L.G."/>
            <person name="Riley R."/>
            <person name="Tritt A."/>
            <person name="Adam C."/>
            <person name="Daum C."/>
            <person name="Floudas D."/>
            <person name="Sun H."/>
            <person name="Yadav J.S."/>
            <person name="Pangilinan J."/>
            <person name="Larsson K.H."/>
            <person name="Matsuura K."/>
            <person name="Barry K."/>
            <person name="Labutti K."/>
            <person name="Kuo R."/>
            <person name="Ohm R.A."/>
            <person name="Bhattacharya S.S."/>
            <person name="Shirouzu T."/>
            <person name="Yoshinaga Y."/>
            <person name="Martin F.M."/>
            <person name="Grigoriev I.V."/>
            <person name="Hibbett D.S."/>
        </authorList>
    </citation>
    <scope>NUCLEOTIDE SEQUENCE [LARGE SCALE GENOMIC DNA]</scope>
    <source>
        <strain evidence="1 2">HHB14362 ss-1</strain>
    </source>
</reference>
<organism evidence="1 2">
    <name type="scientific">Neolentinus lepideus HHB14362 ss-1</name>
    <dbReference type="NCBI Taxonomy" id="1314782"/>
    <lineage>
        <taxon>Eukaryota</taxon>
        <taxon>Fungi</taxon>
        <taxon>Dikarya</taxon>
        <taxon>Basidiomycota</taxon>
        <taxon>Agaricomycotina</taxon>
        <taxon>Agaricomycetes</taxon>
        <taxon>Gloeophyllales</taxon>
        <taxon>Gloeophyllaceae</taxon>
        <taxon>Neolentinus</taxon>
    </lineage>
</organism>
<name>A0A165QU73_9AGAM</name>
<protein>
    <submittedName>
        <fullName evidence="1">Uncharacterized protein</fullName>
    </submittedName>
</protein>
<evidence type="ECO:0000313" key="1">
    <source>
        <dbReference type="EMBL" id="KZT22880.1"/>
    </source>
</evidence>
<keyword evidence="2" id="KW-1185">Reference proteome</keyword>
<proteinExistence type="predicted"/>
<dbReference type="InParanoid" id="A0A165QU73"/>
<evidence type="ECO:0000313" key="2">
    <source>
        <dbReference type="Proteomes" id="UP000076761"/>
    </source>
</evidence>